<proteinExistence type="predicted"/>
<sequence>MNKFIFAVAGLLLSNLAFAQAPVSSAATAPGAKACESRAIDKSGKMLAGAAKKSFLKKCEADMMDPVSRSCEAKAMGKTGKALAGAAKTSFMKKCVADAPK</sequence>
<reference evidence="2 3" key="1">
    <citation type="submission" date="2020-04" db="EMBL/GenBank/DDBJ databases">
        <title>Massilia sp. RP-1-19 isolated from soil.</title>
        <authorList>
            <person name="Dahal R.H."/>
        </authorList>
    </citation>
    <scope>NUCLEOTIDE SEQUENCE [LARGE SCALE GENOMIC DNA]</scope>
    <source>
        <strain evidence="2 3">RP-1-19</strain>
    </source>
</reference>
<evidence type="ECO:0008006" key="4">
    <source>
        <dbReference type="Google" id="ProtNLM"/>
    </source>
</evidence>
<name>A0A848HNL6_9BURK</name>
<organism evidence="2 3">
    <name type="scientific">Massilia polaris</name>
    <dbReference type="NCBI Taxonomy" id="2728846"/>
    <lineage>
        <taxon>Bacteria</taxon>
        <taxon>Pseudomonadati</taxon>
        <taxon>Pseudomonadota</taxon>
        <taxon>Betaproteobacteria</taxon>
        <taxon>Burkholderiales</taxon>
        <taxon>Oxalobacteraceae</taxon>
        <taxon>Telluria group</taxon>
        <taxon>Massilia</taxon>
    </lineage>
</organism>
<evidence type="ECO:0000313" key="2">
    <source>
        <dbReference type="EMBL" id="NML62774.1"/>
    </source>
</evidence>
<dbReference type="Proteomes" id="UP000583752">
    <property type="component" value="Unassembled WGS sequence"/>
</dbReference>
<evidence type="ECO:0000256" key="1">
    <source>
        <dbReference type="SAM" id="SignalP"/>
    </source>
</evidence>
<comment type="caution">
    <text evidence="2">The sequence shown here is derived from an EMBL/GenBank/DDBJ whole genome shotgun (WGS) entry which is preliminary data.</text>
</comment>
<dbReference type="EMBL" id="JABBGG010000010">
    <property type="protein sequence ID" value="NML62774.1"/>
    <property type="molecule type" value="Genomic_DNA"/>
</dbReference>
<dbReference type="AlphaFoldDB" id="A0A848HNL6"/>
<keyword evidence="1" id="KW-0732">Signal</keyword>
<accession>A0A848HNL6</accession>
<keyword evidence="3" id="KW-1185">Reference proteome</keyword>
<feature type="signal peptide" evidence="1">
    <location>
        <begin position="1"/>
        <end position="19"/>
    </location>
</feature>
<feature type="chain" id="PRO_5032617140" description="Phosphate starvation-inducible protein PsiF" evidence="1">
    <location>
        <begin position="20"/>
        <end position="101"/>
    </location>
</feature>
<protein>
    <recommendedName>
        <fullName evidence="4">Phosphate starvation-inducible protein PsiF</fullName>
    </recommendedName>
</protein>
<evidence type="ECO:0000313" key="3">
    <source>
        <dbReference type="Proteomes" id="UP000583752"/>
    </source>
</evidence>
<gene>
    <name evidence="2" type="ORF">HHL21_17145</name>
</gene>